<evidence type="ECO:0000259" key="4">
    <source>
        <dbReference type="SMART" id="SM00854"/>
    </source>
</evidence>
<evidence type="ECO:0000256" key="2">
    <source>
        <dbReference type="SAM" id="MobiDB-lite"/>
    </source>
</evidence>
<dbReference type="PANTHER" id="PTHR33393:SF13">
    <property type="entry name" value="PGA BIOSYNTHESIS PROTEIN CAPA"/>
    <property type="match status" value="1"/>
</dbReference>
<evidence type="ECO:0000256" key="3">
    <source>
        <dbReference type="SAM" id="Phobius"/>
    </source>
</evidence>
<dbReference type="Pfam" id="PF09587">
    <property type="entry name" value="PGA_cap"/>
    <property type="match status" value="1"/>
</dbReference>
<keyword evidence="3" id="KW-1133">Transmembrane helix</keyword>
<dbReference type="RefSeq" id="WP_163252472.1">
    <property type="nucleotide sequence ID" value="NZ_JAAIUV010000027.1"/>
</dbReference>
<dbReference type="SUPFAM" id="SSF56300">
    <property type="entry name" value="Metallo-dependent phosphatases"/>
    <property type="match status" value="1"/>
</dbReference>
<keyword evidence="3" id="KW-0472">Membrane</keyword>
<feature type="transmembrane region" description="Helical" evidence="3">
    <location>
        <begin position="21"/>
        <end position="42"/>
    </location>
</feature>
<comment type="caution">
    <text evidence="5">The sequence shown here is derived from an EMBL/GenBank/DDBJ whole genome shotgun (WGS) entry which is preliminary data.</text>
</comment>
<feature type="domain" description="Capsule synthesis protein CapA" evidence="4">
    <location>
        <begin position="88"/>
        <end position="315"/>
    </location>
</feature>
<dbReference type="Proteomes" id="UP000481621">
    <property type="component" value="Unassembled WGS sequence"/>
</dbReference>
<proteinExistence type="inferred from homology"/>
<keyword evidence="3" id="KW-0812">Transmembrane</keyword>
<sequence>MNNHKDWSRSKTRKERRRSKKSVLIVILTALFIVAGGVTLFFKYIPSHKASPPKEIKSELNESDPNKVENNNQKLEQKPETVTETTIKISAAGDFTLGTDETFNYSDSFVKVAEANGLPYFVKGLNNIFLEDNFTTVNLETTLTNATKKAAKKFRFKGDPSYAQILTLGGIEAVNLANNHIFDYLEKGYQDTITALKNRNIGYFGYDHQYLTTVKGVKIGALGYEGWNDTQEIRKQVEQDLKSLREQGAQIILVHYHWGNEREYVPEPSQKTLARFTIDSGADLVLGHHPHVVQGIEEYKGKFIVYSLGNFMFGGNRNPSDKDTFVFQQNFYLKNGVLTDKKEIAVIPFSISSVSTKNNYQPTMLKGAEQERVKKKIIEASNKINGSDWLVYETMDQVVNSGN</sequence>
<dbReference type="AlphaFoldDB" id="A0A6B3TTI6"/>
<dbReference type="Gene3D" id="3.60.21.10">
    <property type="match status" value="1"/>
</dbReference>
<feature type="region of interest" description="Disordered" evidence="2">
    <location>
        <begin position="50"/>
        <end position="81"/>
    </location>
</feature>
<name>A0A6B3TTI6_9BACI</name>
<evidence type="ECO:0000313" key="5">
    <source>
        <dbReference type="EMBL" id="NEX79992.1"/>
    </source>
</evidence>
<dbReference type="SMART" id="SM00854">
    <property type="entry name" value="PGA_cap"/>
    <property type="match status" value="1"/>
</dbReference>
<keyword evidence="6" id="KW-1185">Reference proteome</keyword>
<reference evidence="5" key="1">
    <citation type="submission" date="2020-02" db="EMBL/GenBank/DDBJ databases">
        <title>Bacillus sedimentmangrovi sp. nov., isolated from sediment of the mangrove ecosystem.</title>
        <authorList>
            <person name="Liu G."/>
        </authorList>
    </citation>
    <scope>NUCLEOTIDE SEQUENCE [LARGE SCALE GENOMIC DNA]</scope>
    <source>
        <strain evidence="5">SgZ-7</strain>
    </source>
</reference>
<organism evidence="5 6">
    <name type="scientific">Neobacillus thermocopriae</name>
    <dbReference type="NCBI Taxonomy" id="1215031"/>
    <lineage>
        <taxon>Bacteria</taxon>
        <taxon>Bacillati</taxon>
        <taxon>Bacillota</taxon>
        <taxon>Bacilli</taxon>
        <taxon>Bacillales</taxon>
        <taxon>Bacillaceae</taxon>
        <taxon>Neobacillus</taxon>
    </lineage>
</organism>
<evidence type="ECO:0000313" key="6">
    <source>
        <dbReference type="Proteomes" id="UP000481621"/>
    </source>
</evidence>
<evidence type="ECO:0000256" key="1">
    <source>
        <dbReference type="ARBA" id="ARBA00005662"/>
    </source>
</evidence>
<accession>A0A6B3TTI6</accession>
<dbReference type="InterPro" id="IPR019079">
    <property type="entry name" value="Capsule_synth_CapA"/>
</dbReference>
<gene>
    <name evidence="5" type="ORF">G4Z05_14105</name>
</gene>
<comment type="similarity">
    <text evidence="1">Belongs to the CapA family.</text>
</comment>
<protein>
    <submittedName>
        <fullName evidence="5">CapA family protein</fullName>
    </submittedName>
</protein>
<dbReference type="PANTHER" id="PTHR33393">
    <property type="entry name" value="POLYGLUTAMINE SYNTHESIS ACCESSORY PROTEIN RV0574C-RELATED"/>
    <property type="match status" value="1"/>
</dbReference>
<dbReference type="EMBL" id="JAAIUV010000027">
    <property type="protein sequence ID" value="NEX79992.1"/>
    <property type="molecule type" value="Genomic_DNA"/>
</dbReference>
<dbReference type="InterPro" id="IPR029052">
    <property type="entry name" value="Metallo-depent_PP-like"/>
</dbReference>
<dbReference type="InterPro" id="IPR052169">
    <property type="entry name" value="CW_Biosynth-Accessory"/>
</dbReference>
<feature type="compositionally biased region" description="Basic and acidic residues" evidence="2">
    <location>
        <begin position="52"/>
        <end position="67"/>
    </location>
</feature>
<dbReference type="CDD" id="cd07381">
    <property type="entry name" value="MPP_CapA"/>
    <property type="match status" value="1"/>
</dbReference>